<reference evidence="5" key="1">
    <citation type="submission" date="2025-08" db="UniProtKB">
        <authorList>
            <consortium name="RefSeq"/>
        </authorList>
    </citation>
    <scope>IDENTIFICATION</scope>
    <source>
        <tissue evidence="5">Sperm</tissue>
    </source>
</reference>
<feature type="domain" description="DNA endonuclease Ctp1 N-terminal" evidence="3">
    <location>
        <begin position="182"/>
        <end position="296"/>
    </location>
</feature>
<feature type="compositionally biased region" description="Low complexity" evidence="2">
    <location>
        <begin position="143"/>
        <end position="161"/>
    </location>
</feature>
<dbReference type="GO" id="GO:0010792">
    <property type="term" value="P:DNA double-strand break processing involved in repair via single-strand annealing"/>
    <property type="evidence" value="ECO:0007669"/>
    <property type="project" value="TreeGrafter"/>
</dbReference>
<protein>
    <submittedName>
        <fullName evidence="5">Uncharacterized protein LOC116945298</fullName>
    </submittedName>
</protein>
<evidence type="ECO:0000256" key="2">
    <source>
        <dbReference type="SAM" id="MobiDB-lite"/>
    </source>
</evidence>
<feature type="compositionally biased region" description="Gly residues" evidence="2">
    <location>
        <begin position="133"/>
        <end position="142"/>
    </location>
</feature>
<organism evidence="4 5">
    <name type="scientific">Petromyzon marinus</name>
    <name type="common">Sea lamprey</name>
    <dbReference type="NCBI Taxonomy" id="7757"/>
    <lineage>
        <taxon>Eukaryota</taxon>
        <taxon>Metazoa</taxon>
        <taxon>Chordata</taxon>
        <taxon>Craniata</taxon>
        <taxon>Vertebrata</taxon>
        <taxon>Cyclostomata</taxon>
        <taxon>Hyperoartia</taxon>
        <taxon>Petromyzontiformes</taxon>
        <taxon>Petromyzontidae</taxon>
        <taxon>Petromyzon</taxon>
    </lineage>
</organism>
<keyword evidence="1" id="KW-0175">Coiled coil</keyword>
<accession>A0AAJ7X0L4</accession>
<evidence type="ECO:0000259" key="3">
    <source>
        <dbReference type="Pfam" id="PF10482"/>
    </source>
</evidence>
<keyword evidence="4" id="KW-1185">Reference proteome</keyword>
<gene>
    <name evidence="5" type="primary">LOC116945298</name>
</gene>
<feature type="region of interest" description="Disordered" evidence="2">
    <location>
        <begin position="126"/>
        <end position="164"/>
    </location>
</feature>
<feature type="coiled-coil region" evidence="1">
    <location>
        <begin position="275"/>
        <end position="302"/>
    </location>
</feature>
<sequence length="767" mass="80277">MRCTGPRWSFEDLIPCRPRGCSLRAATPTPILHTSCTGRRVDDHGEPRRRRTPVRILRTHAPCGSGGGGGGRGGGGGGGGGGGHVHARPPRSLVVVAAVVAVMSESRASVAHAALSRSSSVPVGARALNGSSRGHGGQGGTLASGAGPAGAHPAGGHPLLAGGLGAADRERGAAPAAAGESFSEVLRRLLDAHEREVQGLTQQLSKLKQERCMLEKVFTANQQLREQQKLLNENIKVLEDRLRAGVCDRCIVTEEHMRRKQVEFESVRQQNLKLITELINERNAITEENRSLKDTLEAVRRSPSALPGPQAEAALERSGELHGAALRAERGGGGGGGGGAAGGSGSGAAGSCVVSCGRTGAPPCFKAPANHSRESSGYSPQSRDTEGHMTLVIKAPVGGQAGERDRPSAKESHAQEPASIIMSLATQEAPAGAVTSLDTDTLPLEAALLLEFAQRKRWVTNSDCAVKEQAGATADCRGDANEHGVGAGGGTGSATGSHVAGPAAPMSVVTCQEQGQGQRVEVVRPVEKSTVEEKQVEKPVSFGVISSTAIKPRSHDTADSSTMDEVIVQGSKKIQGICHQPTVVIKQEDVIVCLASMAARARSSAGARHAATNGDANAETSLDGVTHLEGSLLVKVEEVDRRHGDPEGLGEMEMEGGVVLSLKRFCSPNIKRTFNELEDDDQNLDDEVDGEKRSRVAVAQAQELPEDLSLATGLHGREVIKEQQLSNQQSPCRRLQAAKDAKANTMMRHRGLITTAPSCKVKPGKRL</sequence>
<dbReference type="InterPro" id="IPR019518">
    <property type="entry name" value="CtIP_N"/>
</dbReference>
<feature type="compositionally biased region" description="Basic and acidic residues" evidence="2">
    <location>
        <begin position="402"/>
        <end position="414"/>
    </location>
</feature>
<name>A0AAJ7X0L4_PETMA</name>
<dbReference type="InterPro" id="IPR033316">
    <property type="entry name" value="RBBP8-like"/>
</dbReference>
<dbReference type="GO" id="GO:0003684">
    <property type="term" value="F:damaged DNA binding"/>
    <property type="evidence" value="ECO:0007669"/>
    <property type="project" value="TreeGrafter"/>
</dbReference>
<dbReference type="RefSeq" id="XP_032815603.1">
    <property type="nucleotide sequence ID" value="XM_032959712.1"/>
</dbReference>
<dbReference type="Proteomes" id="UP001318040">
    <property type="component" value="Chromosome 23"/>
</dbReference>
<dbReference type="Pfam" id="PF10482">
    <property type="entry name" value="CtIP_N"/>
    <property type="match status" value="1"/>
</dbReference>
<feature type="region of interest" description="Disordered" evidence="2">
    <location>
        <begin position="364"/>
        <end position="416"/>
    </location>
</feature>
<feature type="coiled-coil region" evidence="1">
    <location>
        <begin position="183"/>
        <end position="241"/>
    </location>
</feature>
<dbReference type="AlphaFoldDB" id="A0AAJ7X0L4"/>
<evidence type="ECO:0000313" key="4">
    <source>
        <dbReference type="Proteomes" id="UP001318040"/>
    </source>
</evidence>
<dbReference type="PANTHER" id="PTHR15107:SF0">
    <property type="entry name" value="DNA ENDONUCLEASE ACTIVATOR CTP1 C-TERMINAL DOMAIN-CONTAINING PROTEIN"/>
    <property type="match status" value="1"/>
</dbReference>
<feature type="compositionally biased region" description="Gly residues" evidence="2">
    <location>
        <begin position="64"/>
        <end position="84"/>
    </location>
</feature>
<feature type="region of interest" description="Disordered" evidence="2">
    <location>
        <begin position="59"/>
        <end position="87"/>
    </location>
</feature>
<proteinExistence type="predicted"/>
<evidence type="ECO:0000256" key="1">
    <source>
        <dbReference type="SAM" id="Coils"/>
    </source>
</evidence>
<dbReference type="KEGG" id="pmrn:116945298"/>
<evidence type="ECO:0000313" key="5">
    <source>
        <dbReference type="RefSeq" id="XP_032815603.1"/>
    </source>
</evidence>
<dbReference type="PANTHER" id="PTHR15107">
    <property type="entry name" value="RETINOBLASTOMA BINDING PROTEIN 8"/>
    <property type="match status" value="1"/>
</dbReference>